<comment type="similarity">
    <text evidence="1">Belongs to the short-chain dehydrogenases/reductases (SDR) family.</text>
</comment>
<accession>A0ABW8ZL76</accession>
<dbReference type="PROSITE" id="PS00061">
    <property type="entry name" value="ADH_SHORT"/>
    <property type="match status" value="1"/>
</dbReference>
<dbReference type="InterPro" id="IPR036291">
    <property type="entry name" value="NAD(P)-bd_dom_sf"/>
</dbReference>
<keyword evidence="4" id="KW-1185">Reference proteome</keyword>
<protein>
    <submittedName>
        <fullName evidence="3">SDR family NAD(P)-dependent oxidoreductase</fullName>
    </submittedName>
</protein>
<evidence type="ECO:0000313" key="3">
    <source>
        <dbReference type="EMBL" id="MFL9883613.1"/>
    </source>
</evidence>
<comment type="caution">
    <text evidence="3">The sequence shown here is derived from an EMBL/GenBank/DDBJ whole genome shotgun (WGS) entry which is preliminary data.</text>
</comment>
<dbReference type="PANTHER" id="PTHR24321:SF8">
    <property type="entry name" value="ESTRADIOL 17-BETA-DEHYDROGENASE 8-RELATED"/>
    <property type="match status" value="1"/>
</dbReference>
<name>A0ABW8ZL76_9BURK</name>
<keyword evidence="2" id="KW-0560">Oxidoreductase</keyword>
<proteinExistence type="inferred from homology"/>
<evidence type="ECO:0000256" key="2">
    <source>
        <dbReference type="ARBA" id="ARBA00023002"/>
    </source>
</evidence>
<dbReference type="SUPFAM" id="SSF51735">
    <property type="entry name" value="NAD(P)-binding Rossmann-fold domains"/>
    <property type="match status" value="1"/>
</dbReference>
<evidence type="ECO:0000313" key="4">
    <source>
        <dbReference type="Proteomes" id="UP001629249"/>
    </source>
</evidence>
<dbReference type="RefSeq" id="WP_408332369.1">
    <property type="nucleotide sequence ID" value="NZ_JAQQFH010000028.1"/>
</dbReference>
<dbReference type="Gene3D" id="3.40.50.720">
    <property type="entry name" value="NAD(P)-binding Rossmann-like Domain"/>
    <property type="match status" value="1"/>
</dbReference>
<dbReference type="InterPro" id="IPR002347">
    <property type="entry name" value="SDR_fam"/>
</dbReference>
<organism evidence="3 4">
    <name type="scientific">Paraburkholderia agricolaris</name>
    <dbReference type="NCBI Taxonomy" id="2152888"/>
    <lineage>
        <taxon>Bacteria</taxon>
        <taxon>Pseudomonadati</taxon>
        <taxon>Pseudomonadota</taxon>
        <taxon>Betaproteobacteria</taxon>
        <taxon>Burkholderiales</taxon>
        <taxon>Burkholderiaceae</taxon>
        <taxon>Paraburkholderia</taxon>
    </lineage>
</organism>
<dbReference type="EMBL" id="JAQQFN010000007">
    <property type="protein sequence ID" value="MFL9883613.1"/>
    <property type="molecule type" value="Genomic_DNA"/>
</dbReference>
<reference evidence="3 4" key="1">
    <citation type="journal article" date="2024" name="Chem. Sci.">
        <title>Discovery of megapolipeptins by genome mining of a Burkholderiales bacteria collection.</title>
        <authorList>
            <person name="Paulo B.S."/>
            <person name="Recchia M.J.J."/>
            <person name="Lee S."/>
            <person name="Fergusson C.H."/>
            <person name="Romanowski S.B."/>
            <person name="Hernandez A."/>
            <person name="Krull N."/>
            <person name="Liu D.Y."/>
            <person name="Cavanagh H."/>
            <person name="Bos A."/>
            <person name="Gray C.A."/>
            <person name="Murphy B.T."/>
            <person name="Linington R.G."/>
            <person name="Eustaquio A.S."/>
        </authorList>
    </citation>
    <scope>NUCLEOTIDE SEQUENCE [LARGE SCALE GENOMIC DNA]</scope>
    <source>
        <strain evidence="3 4">RL16-012-BIC-B</strain>
    </source>
</reference>
<dbReference type="PRINTS" id="PR00080">
    <property type="entry name" value="SDRFAMILY"/>
</dbReference>
<dbReference type="PANTHER" id="PTHR24321">
    <property type="entry name" value="DEHYDROGENASES, SHORT CHAIN"/>
    <property type="match status" value="1"/>
</dbReference>
<dbReference type="PRINTS" id="PR00081">
    <property type="entry name" value="GDHRDH"/>
</dbReference>
<dbReference type="NCBIfam" id="NF005559">
    <property type="entry name" value="PRK07231.1"/>
    <property type="match status" value="1"/>
</dbReference>
<evidence type="ECO:0000256" key="1">
    <source>
        <dbReference type="ARBA" id="ARBA00006484"/>
    </source>
</evidence>
<dbReference type="InterPro" id="IPR020904">
    <property type="entry name" value="Sc_DH/Rdtase_CS"/>
</dbReference>
<gene>
    <name evidence="3" type="ORF">PQR66_11290</name>
</gene>
<sequence>MRLANKVAIVTGVGQGIGRAVLHRFVREGARVVAVEWSPEAAEAALEHLPKDAVRLLCADAHLQSTVDEAVRLATTHFGGVDVLVNNAVKYIERNVVDCSDEEWAATLDSALSSTFRFCRAAIPHMLDAGGGSIVNLASINHIVANPGLAAYTAAKGGVSALTKQIAVEYGVRGVRCNAVSPALIATDRTMQGVSEHDMRLNLECYPVGRIGQPEDVANAVLFLASDEASFITGVDLVVDGGLTSLAASALLSTRIRTWWGRPPIQLPDA</sequence>
<dbReference type="Pfam" id="PF13561">
    <property type="entry name" value="adh_short_C2"/>
    <property type="match status" value="1"/>
</dbReference>
<dbReference type="Proteomes" id="UP001629249">
    <property type="component" value="Unassembled WGS sequence"/>
</dbReference>